<gene>
    <name evidence="2" type="ORF">T4E_372</name>
</gene>
<proteinExistence type="predicted"/>
<organism evidence="2 3">
    <name type="scientific">Trichinella pseudospiralis</name>
    <name type="common">Parasitic roundworm</name>
    <dbReference type="NCBI Taxonomy" id="6337"/>
    <lineage>
        <taxon>Eukaryota</taxon>
        <taxon>Metazoa</taxon>
        <taxon>Ecdysozoa</taxon>
        <taxon>Nematoda</taxon>
        <taxon>Enoplea</taxon>
        <taxon>Dorylaimia</taxon>
        <taxon>Trichinellida</taxon>
        <taxon>Trichinellidae</taxon>
        <taxon>Trichinella</taxon>
    </lineage>
</organism>
<name>A0A0V0Y404_TRIPS</name>
<accession>A0A0V0Y404</accession>
<dbReference type="AlphaFoldDB" id="A0A0V0Y404"/>
<comment type="caution">
    <text evidence="2">The sequence shown here is derived from an EMBL/GenBank/DDBJ whole genome shotgun (WGS) entry which is preliminary data.</text>
</comment>
<protein>
    <submittedName>
        <fullName evidence="2">Uncharacterized protein</fullName>
    </submittedName>
</protein>
<sequence length="122" mass="13448">MKSSGRVEESSITKIAENTQLLANQKLAFELTRLKQRMSLIKISTHRCLLCDPNIGGSTKIVYPLIDRLPFISISHSGEKVAAAVLKHALKALCRSDDVFNFSQSSSNISPRLSHSTATYSQ</sequence>
<dbReference type="Proteomes" id="UP000054815">
    <property type="component" value="Unassembled WGS sequence"/>
</dbReference>
<evidence type="ECO:0000313" key="3">
    <source>
        <dbReference type="Proteomes" id="UP000054815"/>
    </source>
</evidence>
<evidence type="ECO:0000313" key="2">
    <source>
        <dbReference type="EMBL" id="KRX94991.1"/>
    </source>
</evidence>
<evidence type="ECO:0000256" key="1">
    <source>
        <dbReference type="SAM" id="MobiDB-lite"/>
    </source>
</evidence>
<reference evidence="2 3" key="1">
    <citation type="submission" date="2015-01" db="EMBL/GenBank/DDBJ databases">
        <title>Evolution of Trichinella species and genotypes.</title>
        <authorList>
            <person name="Korhonen P.K."/>
            <person name="Edoardo P."/>
            <person name="Giuseppe L.R."/>
            <person name="Gasser R.B."/>
        </authorList>
    </citation>
    <scope>NUCLEOTIDE SEQUENCE [LARGE SCALE GENOMIC DNA]</scope>
    <source>
        <strain evidence="2">ISS141</strain>
    </source>
</reference>
<dbReference type="EMBL" id="JYDU01000063">
    <property type="protein sequence ID" value="KRX94991.1"/>
    <property type="molecule type" value="Genomic_DNA"/>
</dbReference>
<feature type="region of interest" description="Disordered" evidence="1">
    <location>
        <begin position="102"/>
        <end position="122"/>
    </location>
</feature>